<dbReference type="GO" id="GO:0000162">
    <property type="term" value="P:L-tryptophan biosynthetic process"/>
    <property type="evidence" value="ECO:0007669"/>
    <property type="project" value="TreeGrafter"/>
</dbReference>
<evidence type="ECO:0000259" key="2">
    <source>
        <dbReference type="Pfam" id="PF04715"/>
    </source>
</evidence>
<dbReference type="InterPro" id="IPR006805">
    <property type="entry name" value="Anth_synth_I_N"/>
</dbReference>
<dbReference type="SUPFAM" id="SSF56322">
    <property type="entry name" value="ADC synthase"/>
    <property type="match status" value="1"/>
</dbReference>
<dbReference type="EC" id="2.6.1.85" evidence="3"/>
<dbReference type="Pfam" id="PF04715">
    <property type="entry name" value="Anth_synt_I_N"/>
    <property type="match status" value="1"/>
</dbReference>
<dbReference type="PANTHER" id="PTHR11236:SF50">
    <property type="entry name" value="AMINODEOXYCHORISMATE SYNTHASE COMPONENT 1"/>
    <property type="match status" value="1"/>
</dbReference>
<evidence type="ECO:0000313" key="4">
    <source>
        <dbReference type="Proteomes" id="UP000559987"/>
    </source>
</evidence>
<evidence type="ECO:0000313" key="3">
    <source>
        <dbReference type="EMBL" id="MBB3168290.1"/>
    </source>
</evidence>
<dbReference type="AlphaFoldDB" id="A0A839UP28"/>
<dbReference type="InterPro" id="IPR019999">
    <property type="entry name" value="Anth_synth_I-like"/>
</dbReference>
<accession>A0A839UP28</accession>
<comment type="caution">
    <text evidence="3">The sequence shown here is derived from an EMBL/GenBank/DDBJ whole genome shotgun (WGS) entry which is preliminary data.</text>
</comment>
<protein>
    <submittedName>
        <fullName evidence="3">Para-aminobenzoate synthetase component 1</fullName>
        <ecNumber evidence="3">2.6.1.85</ecNumber>
    </submittedName>
</protein>
<keyword evidence="3" id="KW-0808">Transferase</keyword>
<dbReference type="InterPro" id="IPR005801">
    <property type="entry name" value="ADC_synthase"/>
</dbReference>
<feature type="domain" description="Chorismate-utilising enzyme C-terminal" evidence="1">
    <location>
        <begin position="176"/>
        <end position="430"/>
    </location>
</feature>
<reference evidence="3 4" key="1">
    <citation type="submission" date="2020-08" db="EMBL/GenBank/DDBJ databases">
        <title>Genomic Encyclopedia of Type Strains, Phase III (KMG-III): the genomes of soil and plant-associated and newly described type strains.</title>
        <authorList>
            <person name="Whitman W."/>
        </authorList>
    </citation>
    <scope>NUCLEOTIDE SEQUENCE [LARGE SCALE GENOMIC DNA]</scope>
    <source>
        <strain evidence="3 4">CECT 8571</strain>
    </source>
</reference>
<name>A0A839UP28_9GAMM</name>
<gene>
    <name evidence="3" type="ORF">FHS30_001474</name>
</gene>
<evidence type="ECO:0000259" key="1">
    <source>
        <dbReference type="Pfam" id="PF00425"/>
    </source>
</evidence>
<dbReference type="GO" id="GO:0046820">
    <property type="term" value="F:4-amino-4-deoxychorismate synthase activity"/>
    <property type="evidence" value="ECO:0007669"/>
    <property type="project" value="UniProtKB-EC"/>
</dbReference>
<feature type="domain" description="Anthranilate synthase component I N-terminal" evidence="2">
    <location>
        <begin position="3"/>
        <end position="123"/>
    </location>
</feature>
<dbReference type="Pfam" id="PF00425">
    <property type="entry name" value="Chorismate_bind"/>
    <property type="match status" value="1"/>
</dbReference>
<proteinExistence type="predicted"/>
<dbReference type="InterPro" id="IPR015890">
    <property type="entry name" value="Chorismate_C"/>
</dbReference>
<dbReference type="PRINTS" id="PR00095">
    <property type="entry name" value="ANTSNTHASEI"/>
</dbReference>
<dbReference type="Proteomes" id="UP000559987">
    <property type="component" value="Unassembled WGS sequence"/>
</dbReference>
<keyword evidence="4" id="KW-1185">Reference proteome</keyword>
<keyword evidence="3" id="KW-0032">Aminotransferase</keyword>
<dbReference type="Gene3D" id="3.60.120.10">
    <property type="entry name" value="Anthranilate synthase"/>
    <property type="match status" value="1"/>
</dbReference>
<dbReference type="PANTHER" id="PTHR11236">
    <property type="entry name" value="AMINOBENZOATE/ANTHRANILATE SYNTHASE"/>
    <property type="match status" value="1"/>
</dbReference>
<dbReference type="EMBL" id="JACHXZ010000002">
    <property type="protein sequence ID" value="MBB3168290.1"/>
    <property type="molecule type" value="Genomic_DNA"/>
</dbReference>
<organism evidence="3 4">
    <name type="scientific">Simiduia aestuariiviva</name>
    <dbReference type="NCBI Taxonomy" id="1510459"/>
    <lineage>
        <taxon>Bacteria</taxon>
        <taxon>Pseudomonadati</taxon>
        <taxon>Pseudomonadota</taxon>
        <taxon>Gammaproteobacteria</taxon>
        <taxon>Cellvibrionales</taxon>
        <taxon>Cellvibrionaceae</taxon>
        <taxon>Simiduia</taxon>
    </lineage>
</organism>
<sequence>MPHLTFFDSCHFTGNAGRYHIITAAPQQWLTLQDNQLVLCAGSPLSPSKTWHNPTDIDVWQALAEMQPKTVVSDLPFCGGLAGLLGYEFGRLAQLRRPSRSAFNFPDLAVGYYPWALIQDNHSGTACISILEDCHSETRAALIKAISSADDTSFTHNSQKYRTHDQESLAADISPADYHKAFHKIQAYLQAGDCYQINYTQRFSHASQVSDPISLYRQLREKLPGPMAGLLAVDEERALLSFSPERLVSCQSNNVLAQPIKGTAPRSSDAALDRVLADKLRNSTKDQAENLMIVDLLRNDLGKVCEHGTIAVPALFSLEHFENVHHLVSNITGKLAVNQTPLDLLEACFPGGSVTGAPKKRAMEIIDELEDFSREAYCGSLFYLSANDNLDANITIRSLVASPQGLACWGGGGITVGSEANAEYEESLTKVTKLIKGTSPASARGQPQ</sequence>